<evidence type="ECO:0000256" key="4">
    <source>
        <dbReference type="ARBA" id="ARBA00022658"/>
    </source>
</evidence>
<feature type="compositionally biased region" description="Polar residues" evidence="10">
    <location>
        <begin position="1472"/>
        <end position="1483"/>
    </location>
</feature>
<dbReference type="InterPro" id="IPR000219">
    <property type="entry name" value="DH_dom"/>
</dbReference>
<feature type="compositionally biased region" description="Low complexity" evidence="10">
    <location>
        <begin position="883"/>
        <end position="894"/>
    </location>
</feature>
<keyword evidence="5" id="KW-0479">Metal-binding</keyword>
<accession>A0A6J2WGG2</accession>
<dbReference type="InterPro" id="IPR041020">
    <property type="entry name" value="PH_16"/>
</dbReference>
<gene>
    <name evidence="15" type="primary">arhgef28a</name>
</gene>
<feature type="region of interest" description="Disordered" evidence="10">
    <location>
        <begin position="1398"/>
        <end position="1432"/>
    </location>
</feature>
<dbReference type="SMART" id="SM00325">
    <property type="entry name" value="RhoGEF"/>
    <property type="match status" value="1"/>
</dbReference>
<feature type="domain" description="PH" evidence="11">
    <location>
        <begin position="1173"/>
        <end position="1275"/>
    </location>
</feature>
<evidence type="ECO:0000256" key="6">
    <source>
        <dbReference type="ARBA" id="ARBA00022771"/>
    </source>
</evidence>
<dbReference type="CDD" id="cd20876">
    <property type="entry name" value="C1_p190RhoGEF"/>
    <property type="match status" value="1"/>
</dbReference>
<feature type="region of interest" description="Disordered" evidence="10">
    <location>
        <begin position="808"/>
        <end position="871"/>
    </location>
</feature>
<feature type="region of interest" description="Disordered" evidence="10">
    <location>
        <begin position="412"/>
        <end position="465"/>
    </location>
</feature>
<dbReference type="Proteomes" id="UP000504632">
    <property type="component" value="Chromosome 10"/>
</dbReference>
<feature type="compositionally biased region" description="Low complexity" evidence="10">
    <location>
        <begin position="815"/>
        <end position="831"/>
    </location>
</feature>
<feature type="region of interest" description="Disordered" evidence="10">
    <location>
        <begin position="518"/>
        <end position="569"/>
    </location>
</feature>
<protein>
    <submittedName>
        <fullName evidence="15">Rho guanine nucleotide exchange factor 28</fullName>
    </submittedName>
</protein>
<dbReference type="InterPro" id="IPR046349">
    <property type="entry name" value="C1-like_sf"/>
</dbReference>
<proteinExistence type="predicted"/>
<keyword evidence="4" id="KW-0344">Guanine-nucleotide releasing factor</keyword>
<evidence type="ECO:0000259" key="11">
    <source>
        <dbReference type="PROSITE" id="PS50003"/>
    </source>
</evidence>
<keyword evidence="14" id="KW-1185">Reference proteome</keyword>
<keyword evidence="2" id="KW-0963">Cytoplasm</keyword>
<dbReference type="CTD" id="559941"/>
<keyword evidence="6" id="KW-0863">Zinc-finger</keyword>
<feature type="compositionally biased region" description="Polar residues" evidence="10">
    <location>
        <begin position="535"/>
        <end position="558"/>
    </location>
</feature>
<feature type="domain" description="DH" evidence="12">
    <location>
        <begin position="935"/>
        <end position="1132"/>
    </location>
</feature>
<reference evidence="15" key="1">
    <citation type="submission" date="2025-08" db="UniProtKB">
        <authorList>
            <consortium name="RefSeq"/>
        </authorList>
    </citation>
    <scope>IDENTIFICATION</scope>
</reference>
<dbReference type="InterPro" id="IPR035899">
    <property type="entry name" value="DBL_dom_sf"/>
</dbReference>
<dbReference type="InterPro" id="IPR001849">
    <property type="entry name" value="PH_domain"/>
</dbReference>
<dbReference type="CDD" id="cd14680">
    <property type="entry name" value="PH_p190RhoGEF"/>
    <property type="match status" value="1"/>
</dbReference>
<dbReference type="PANTHER" id="PTHR13944">
    <property type="entry name" value="AGAP007712-PA"/>
    <property type="match status" value="1"/>
</dbReference>
<dbReference type="CDD" id="cd00160">
    <property type="entry name" value="RhoGEF"/>
    <property type="match status" value="1"/>
</dbReference>
<dbReference type="SUPFAM" id="SSF57889">
    <property type="entry name" value="Cysteine-rich domain"/>
    <property type="match status" value="1"/>
</dbReference>
<evidence type="ECO:0000313" key="15">
    <source>
        <dbReference type="RefSeq" id="XP_030643364.1"/>
    </source>
</evidence>
<feature type="coiled-coil region" evidence="9">
    <location>
        <begin position="1537"/>
        <end position="1602"/>
    </location>
</feature>
<dbReference type="InParanoid" id="A0A6J2WGG2"/>
<sequence>MELSKRELPVYGQEEVFVTLERVNPVPEGPEYYVILEGSSLSHITSAQRSPDGLFLRFIVPGHNRPESVTVEVYLYDDGDEIVPLSQLAKLSLEYQRDQAQEAAETLISDPHYLLTGSYREALRELCQGDKPLAGQLHQLDGGKVETSRLNETSHLIRWSQRPANSEEWSTFGNGVSMTGSSSFQGLGFGELNLQQGDLERRVIQALSNMEYPQEWNGLGAQGRKGSSWNQSSFGSRWVCVDSSRLLRFYPLTGSVVLTVRHDTHSRTHTDTHANVHFYRDRLRDQDTITQMTKLKRQSVKMKQEMKRSHGHGEESCAGGLTNLLNIEEHTLVDSVFEEQLVLSLDEEEEDLNPFHPEKDCSSLLCGELQFDSTHSAAARLTAMLSGKAPLLLQDDDLTMKYNVAGVTADCSPTDGMSWPGGGGVVTLPGATDTPPPSEGEEAQLEKPSSFPLSPSLSSSPLSTSSPAGLALNRFLCSARHGSAIRSGSSTPSCDLSPSLVALEMDSEDDDDEVLIKKPLPQMSSNPKSSEDIQEANNSTPNLTCTRSYSASSANSHTPSKESAEQGIRLRSYSYSSPKIGLLPPRFSRDAQPPTSDLTHDDAVSAVSSSSGSRSLLQALSLSKSLSLLNPVKQRAFSFAEQPQEKREFRRRVQLADDEASVELVDSLQHLTLSEFLKEIEEEEWDKYIIPSKAESEKYKVSRTFSFIKSRMYSTRNKSKGKAKDKEREKEGKDRQTNGHQFSSGPCSGHTACVVCEKPATGKELLHCSNCSQSVHKGCRELASPCLRKFQDKYAVSLVKNRTASLPQNFTMGESSSTSLMSSSSSLPVMTPRDRRDGATPACPLSRSVPTASERFSESPEGDTDPSTWKNHIQTGELLHNIESSPSTSSSLTEDTPDGPLQSELEAQTISLGAESWSLAVDPEFCKAQEKCVIKRQDVIYELMQTELHHVQTLTIMAEVFRRGMREEVQLDPEVIGRIFPCLDELLLLHRDFLCAMWERRNSSSYPDSDRNYIITHIGDILLQQFSQESAEKMKQVYGEFCSHHTEAVTFFKELQQQNKRFQLFIKQQSSNSLVKRREIPECILLVTQRITKYPVLLERILQYTQQGTEEHEEVSRALVLIRELIAAVDLQVSEYEQGQRLLDVLNRMENKSSAKLKNGHTFRKQDITSGRTLIHHGPLQWKTATGRLKDVLALLLTDTLVFLQEKDQKYSFATVDQKPPVISLQKLIVREVANEERGMFLISASAAGPEMYEVHTASKDERNTWMRLIREAVESCPEEEDETTSESEEERRVAEARVQKINKLQESLSSYDEQICSSLEEKLHICSEFWSMRGNEQNWTEPRLLVRPNTDDAPQATTLLNAALKEAENLKSTLSSHFCASSSALLRLLSEMIPSADPECGEVSSSHHEPTSPDTHRSEEESLSTTDTHNTITQVTQSVQSLTQLLYSLQAAVTIQDSFYEVQRLLLLSTSNPRPRQPSSGSLRGPALQEQERQREAELRRAELVGVARMREALAQEKQRWERECLAREHQQGEVEKELEQREKQCHLEAQRLQREREELEEQLQDYQQSLERLREGQRSVERERERLELQQDLLQNLKHNRQCGLPAMLIPLDGLQDSGEGQSLGQDADGLVFMNEAAFHGPALNNRHHQHYQPHNLGSLAYQDSPSAHNSLESLLAHSNHRYQSPSGHDLGWTGRLSASQAMGTEHINHDLGTQGHGYVVWSPGVTGAGIHQSYTHGLTGDALLDSQALVPVETELGEEGGEENIVYL</sequence>
<evidence type="ECO:0000256" key="5">
    <source>
        <dbReference type="ARBA" id="ARBA00022723"/>
    </source>
</evidence>
<dbReference type="PROSITE" id="PS50010">
    <property type="entry name" value="DH_2"/>
    <property type="match status" value="1"/>
</dbReference>
<dbReference type="Gene3D" id="3.30.60.20">
    <property type="match status" value="1"/>
</dbReference>
<feature type="compositionally biased region" description="Low complexity" evidence="10">
    <location>
        <begin position="448"/>
        <end position="465"/>
    </location>
</feature>
<dbReference type="OrthoDB" id="28045at2759"/>
<dbReference type="SUPFAM" id="SSF48065">
    <property type="entry name" value="DBL homology domain (DH-domain)"/>
    <property type="match status" value="1"/>
</dbReference>
<comment type="subcellular location">
    <subcellularLocation>
        <location evidence="1">Cytoplasm</location>
    </subcellularLocation>
</comment>
<dbReference type="PROSITE" id="PS50081">
    <property type="entry name" value="ZF_DAG_PE_2"/>
    <property type="match status" value="1"/>
</dbReference>
<keyword evidence="3" id="KW-0597">Phosphoprotein</keyword>
<evidence type="ECO:0000259" key="12">
    <source>
        <dbReference type="PROSITE" id="PS50010"/>
    </source>
</evidence>
<dbReference type="InterPro" id="IPR002219">
    <property type="entry name" value="PKC_DAG/PE"/>
</dbReference>
<dbReference type="PROSITE" id="PS50003">
    <property type="entry name" value="PH_DOMAIN"/>
    <property type="match status" value="1"/>
</dbReference>
<dbReference type="Pfam" id="PF00621">
    <property type="entry name" value="RhoGEF"/>
    <property type="match status" value="1"/>
</dbReference>
<evidence type="ECO:0000256" key="7">
    <source>
        <dbReference type="ARBA" id="ARBA00022833"/>
    </source>
</evidence>
<feature type="region of interest" description="Disordered" evidence="10">
    <location>
        <begin position="715"/>
        <end position="747"/>
    </location>
</feature>
<feature type="region of interest" description="Disordered" evidence="10">
    <location>
        <begin position="584"/>
        <end position="607"/>
    </location>
</feature>
<evidence type="ECO:0000256" key="3">
    <source>
        <dbReference type="ARBA" id="ARBA00022553"/>
    </source>
</evidence>
<evidence type="ECO:0000256" key="2">
    <source>
        <dbReference type="ARBA" id="ARBA00022490"/>
    </source>
</evidence>
<dbReference type="InterPro" id="IPR011993">
    <property type="entry name" value="PH-like_dom_sf"/>
</dbReference>
<evidence type="ECO:0000256" key="8">
    <source>
        <dbReference type="ARBA" id="ARBA00023054"/>
    </source>
</evidence>
<dbReference type="Gene3D" id="2.30.29.30">
    <property type="entry name" value="Pleckstrin-homology domain (PH domain)/Phosphotyrosine-binding domain (PTB)"/>
    <property type="match status" value="1"/>
</dbReference>
<dbReference type="InterPro" id="IPR037819">
    <property type="entry name" value="ARHGEF28_PH"/>
</dbReference>
<evidence type="ECO:0000256" key="10">
    <source>
        <dbReference type="SAM" id="MobiDB-lite"/>
    </source>
</evidence>
<feature type="compositionally biased region" description="Basic and acidic residues" evidence="10">
    <location>
        <begin position="1406"/>
        <end position="1421"/>
    </location>
</feature>
<dbReference type="GeneID" id="115823454"/>
<dbReference type="GO" id="GO:0005737">
    <property type="term" value="C:cytoplasm"/>
    <property type="evidence" value="ECO:0007669"/>
    <property type="project" value="UniProtKB-SubCell"/>
</dbReference>
<dbReference type="Gene3D" id="1.20.900.10">
    <property type="entry name" value="Dbl homology (DH) domain"/>
    <property type="match status" value="1"/>
</dbReference>
<dbReference type="Pfam" id="PF17838">
    <property type="entry name" value="PH_16"/>
    <property type="match status" value="1"/>
</dbReference>
<dbReference type="RefSeq" id="XP_030643364.1">
    <property type="nucleotide sequence ID" value="XM_030787504.1"/>
</dbReference>
<dbReference type="GO" id="GO:0005085">
    <property type="term" value="F:guanyl-nucleotide exchange factor activity"/>
    <property type="evidence" value="ECO:0007669"/>
    <property type="project" value="UniProtKB-KW"/>
</dbReference>
<evidence type="ECO:0000256" key="9">
    <source>
        <dbReference type="SAM" id="Coils"/>
    </source>
</evidence>
<feature type="domain" description="Phorbol-ester/DAG-type" evidence="13">
    <location>
        <begin position="739"/>
        <end position="786"/>
    </location>
</feature>
<dbReference type="SUPFAM" id="SSF50729">
    <property type="entry name" value="PH domain-like"/>
    <property type="match status" value="1"/>
</dbReference>
<dbReference type="SMART" id="SM00233">
    <property type="entry name" value="PH"/>
    <property type="match status" value="1"/>
</dbReference>
<feature type="compositionally biased region" description="Basic and acidic residues" evidence="10">
    <location>
        <begin position="722"/>
        <end position="737"/>
    </location>
</feature>
<feature type="region of interest" description="Disordered" evidence="10">
    <location>
        <begin position="882"/>
        <end position="901"/>
    </location>
</feature>
<evidence type="ECO:0000259" key="13">
    <source>
        <dbReference type="PROSITE" id="PS50081"/>
    </source>
</evidence>
<keyword evidence="8 9" id="KW-0175">Coiled coil</keyword>
<evidence type="ECO:0000313" key="14">
    <source>
        <dbReference type="Proteomes" id="UP000504632"/>
    </source>
</evidence>
<organism evidence="14 15">
    <name type="scientific">Chanos chanos</name>
    <name type="common">Milkfish</name>
    <name type="synonym">Mugil chanos</name>
    <dbReference type="NCBI Taxonomy" id="29144"/>
    <lineage>
        <taxon>Eukaryota</taxon>
        <taxon>Metazoa</taxon>
        <taxon>Chordata</taxon>
        <taxon>Craniata</taxon>
        <taxon>Vertebrata</taxon>
        <taxon>Euteleostomi</taxon>
        <taxon>Actinopterygii</taxon>
        <taxon>Neopterygii</taxon>
        <taxon>Teleostei</taxon>
        <taxon>Ostariophysi</taxon>
        <taxon>Gonorynchiformes</taxon>
        <taxon>Chanidae</taxon>
        <taxon>Chanos</taxon>
    </lineage>
</organism>
<feature type="region of interest" description="Disordered" evidence="10">
    <location>
        <begin position="1472"/>
        <end position="1496"/>
    </location>
</feature>
<dbReference type="GO" id="GO:0035023">
    <property type="term" value="P:regulation of Rho protein signal transduction"/>
    <property type="evidence" value="ECO:0007669"/>
    <property type="project" value="TreeGrafter"/>
</dbReference>
<dbReference type="FunFam" id="1.20.900.10:FF:000004">
    <property type="entry name" value="Rho guanine nucleotide exchange factor 2"/>
    <property type="match status" value="1"/>
</dbReference>
<dbReference type="FunFam" id="2.30.29.30:FF:000021">
    <property type="entry name" value="Rho guanine nucleotide exchange factor 2"/>
    <property type="match status" value="1"/>
</dbReference>
<evidence type="ECO:0000256" key="1">
    <source>
        <dbReference type="ARBA" id="ARBA00004496"/>
    </source>
</evidence>
<dbReference type="PANTHER" id="PTHR13944:SF22">
    <property type="entry name" value="RHO GUANINE NUCLEOTIDE EXCHANGE FACTOR 28"/>
    <property type="match status" value="1"/>
</dbReference>
<keyword evidence="7" id="KW-0862">Zinc</keyword>
<name>A0A6J2WGG2_CHACN</name>
<dbReference type="GO" id="GO:0008270">
    <property type="term" value="F:zinc ion binding"/>
    <property type="evidence" value="ECO:0007669"/>
    <property type="project" value="UniProtKB-KW"/>
</dbReference>
<dbReference type="InterPro" id="IPR051632">
    <property type="entry name" value="Rho_GEF"/>
</dbReference>